<proteinExistence type="predicted"/>
<dbReference type="EMBL" id="VMNW02000107">
    <property type="protein sequence ID" value="KAA9151052.1"/>
    <property type="molecule type" value="Genomic_DNA"/>
</dbReference>
<dbReference type="SUPFAM" id="SSF53720">
    <property type="entry name" value="ALDH-like"/>
    <property type="match status" value="1"/>
</dbReference>
<dbReference type="InterPro" id="IPR016160">
    <property type="entry name" value="Ald_DH_CS_CYS"/>
</dbReference>
<evidence type="ECO:0000313" key="4">
    <source>
        <dbReference type="Proteomes" id="UP000319769"/>
    </source>
</evidence>
<keyword evidence="1" id="KW-0560">Oxidoreductase</keyword>
<gene>
    <name evidence="3" type="ORF">FPZ12_039760</name>
</gene>
<reference evidence="3" key="1">
    <citation type="submission" date="2019-09" db="EMBL/GenBank/DDBJ databases">
        <authorList>
            <person name="Teo W.F.A."/>
            <person name="Duangmal K."/>
        </authorList>
    </citation>
    <scope>NUCLEOTIDE SEQUENCE [LARGE SCALE GENOMIC DNA]</scope>
    <source>
        <strain evidence="3">K81G1</strain>
    </source>
</reference>
<sequence>MSVESVPRLVGGAWRMPADGRAIDVLDPADTRRIVARVPAMTPAEVTELYDEAARAARTWGAASPLERGEVLARAATNLRARSSEIAADLVAEMGKTRAEATGEVAKSADFLDYYASWARQPYGQLLADARGGTQTSARSEPLGTVLLITPWNDPLLTPARKLSPALISGNAVLLKPATETPLVALHLARALHDAGLPAGVLGIAVGRTSEIASALLDEPRLDAVSFTGSTAVGRELQRRLAGRNVRVQTEMGGKNATAILADADLELAIPVVAAAAFAQAGQRCTATSRVIADRAVAADLLVGLRKEAESLALGPGAEAGTTMGPLVSERQRTEVLRHIDRAREDGANVVTGGFVPEGAKYEHGCFVAPTVLGDVTREMAIWRDEVFGPVAAVHVVDGFDAAVEAVNDSAYGLAAGLFTTNLASAHEFAARAEAGQVSVNLPTSGWDVHMPFGGFGDSGSPFKEQGAEALRFYSRVKTVAIRYGR</sequence>
<dbReference type="InterPro" id="IPR016163">
    <property type="entry name" value="Ald_DH_C"/>
</dbReference>
<evidence type="ECO:0000256" key="1">
    <source>
        <dbReference type="ARBA" id="ARBA00023002"/>
    </source>
</evidence>
<dbReference type="InterPro" id="IPR015590">
    <property type="entry name" value="Aldehyde_DH_dom"/>
</dbReference>
<dbReference type="PANTHER" id="PTHR11699">
    <property type="entry name" value="ALDEHYDE DEHYDROGENASE-RELATED"/>
    <property type="match status" value="1"/>
</dbReference>
<dbReference type="RefSeq" id="WP_144756447.1">
    <property type="nucleotide sequence ID" value="NZ_VMNW02000107.1"/>
</dbReference>
<dbReference type="GO" id="GO:0016620">
    <property type="term" value="F:oxidoreductase activity, acting on the aldehyde or oxo group of donors, NAD or NADP as acceptor"/>
    <property type="evidence" value="ECO:0007669"/>
    <property type="project" value="InterPro"/>
</dbReference>
<name>A0A5N0UMY4_9PSEU</name>
<evidence type="ECO:0000259" key="2">
    <source>
        <dbReference type="Pfam" id="PF00171"/>
    </source>
</evidence>
<dbReference type="OrthoDB" id="6882680at2"/>
<dbReference type="Proteomes" id="UP000319769">
    <property type="component" value="Unassembled WGS sequence"/>
</dbReference>
<keyword evidence="4" id="KW-1185">Reference proteome</keyword>
<dbReference type="Gene3D" id="3.40.605.10">
    <property type="entry name" value="Aldehyde Dehydrogenase, Chain A, domain 1"/>
    <property type="match status" value="1"/>
</dbReference>
<comment type="caution">
    <text evidence="3">The sequence shown here is derived from an EMBL/GenBank/DDBJ whole genome shotgun (WGS) entry which is preliminary data.</text>
</comment>
<dbReference type="AlphaFoldDB" id="A0A5N0UMY4"/>
<dbReference type="InterPro" id="IPR016161">
    <property type="entry name" value="Ald_DH/histidinol_DH"/>
</dbReference>
<dbReference type="InterPro" id="IPR016162">
    <property type="entry name" value="Ald_DH_N"/>
</dbReference>
<accession>A0A5N0UMY4</accession>
<organism evidence="3 4">
    <name type="scientific">Amycolatopsis acidicola</name>
    <dbReference type="NCBI Taxonomy" id="2596893"/>
    <lineage>
        <taxon>Bacteria</taxon>
        <taxon>Bacillati</taxon>
        <taxon>Actinomycetota</taxon>
        <taxon>Actinomycetes</taxon>
        <taxon>Pseudonocardiales</taxon>
        <taxon>Pseudonocardiaceae</taxon>
        <taxon>Amycolatopsis</taxon>
    </lineage>
</organism>
<dbReference type="Pfam" id="PF00171">
    <property type="entry name" value="Aldedh"/>
    <property type="match status" value="1"/>
</dbReference>
<evidence type="ECO:0000313" key="3">
    <source>
        <dbReference type="EMBL" id="KAA9151052.1"/>
    </source>
</evidence>
<dbReference type="Gene3D" id="3.40.309.10">
    <property type="entry name" value="Aldehyde Dehydrogenase, Chain A, domain 2"/>
    <property type="match status" value="1"/>
</dbReference>
<feature type="domain" description="Aldehyde dehydrogenase" evidence="2">
    <location>
        <begin position="14"/>
        <end position="480"/>
    </location>
</feature>
<dbReference type="PROSITE" id="PS00070">
    <property type="entry name" value="ALDEHYDE_DEHYDR_CYS"/>
    <property type="match status" value="1"/>
</dbReference>
<protein>
    <submittedName>
        <fullName evidence="3">Aldehyde dehydrogenase family protein</fullName>
    </submittedName>
</protein>